<dbReference type="InterPro" id="IPR036291">
    <property type="entry name" value="NAD(P)-bd_dom_sf"/>
</dbReference>
<dbReference type="NCBIfam" id="NF043037">
    <property type="entry name" value="ThreonDh"/>
    <property type="match status" value="1"/>
</dbReference>
<comment type="function">
    <text evidence="5">Catalyzes oxidation of L-threonate to 2-oxo-tetronate. Can use either NAD(+) or NADP(+) as cosubstrate, with a preference for NAD(+).</text>
</comment>
<dbReference type="InterPro" id="IPR029154">
    <property type="entry name" value="HIBADH-like_NADP-bd"/>
</dbReference>
<evidence type="ECO:0000256" key="7">
    <source>
        <dbReference type="ARBA" id="ARBA00038870"/>
    </source>
</evidence>
<evidence type="ECO:0000256" key="1">
    <source>
        <dbReference type="ARBA" id="ARBA00022857"/>
    </source>
</evidence>
<feature type="domain" description="3-hydroxyisobutyrate dehydrogenase-like NAD-binding" evidence="12">
    <location>
        <begin position="171"/>
        <end position="288"/>
    </location>
</feature>
<dbReference type="InterPro" id="IPR013328">
    <property type="entry name" value="6PGD_dom2"/>
</dbReference>
<accession>A0A9X2T4R7</accession>
<dbReference type="InterPro" id="IPR015815">
    <property type="entry name" value="HIBADH-related"/>
</dbReference>
<evidence type="ECO:0000256" key="5">
    <source>
        <dbReference type="ARBA" id="ARBA00037062"/>
    </source>
</evidence>
<dbReference type="EMBL" id="JANTHZ010000002">
    <property type="protein sequence ID" value="MCS0494649.1"/>
    <property type="molecule type" value="Genomic_DNA"/>
</dbReference>
<dbReference type="PANTHER" id="PTHR43060:SF17">
    <property type="entry name" value="L-THREONATE DEHYDROGENASE"/>
    <property type="match status" value="1"/>
</dbReference>
<evidence type="ECO:0000313" key="14">
    <source>
        <dbReference type="Proteomes" id="UP001151088"/>
    </source>
</evidence>
<dbReference type="PIRSF" id="PIRSF000103">
    <property type="entry name" value="HIBADH"/>
    <property type="match status" value="1"/>
</dbReference>
<feature type="active site" evidence="10">
    <location>
        <position position="177"/>
    </location>
</feature>
<dbReference type="EC" id="1.1.1.411" evidence="7"/>
<dbReference type="RefSeq" id="WP_258731675.1">
    <property type="nucleotide sequence ID" value="NZ_JANTHZ010000002.1"/>
</dbReference>
<name>A0A9X2T4R7_9HYPH</name>
<evidence type="ECO:0000256" key="8">
    <source>
        <dbReference type="ARBA" id="ARBA00039407"/>
    </source>
</evidence>
<dbReference type="PANTHER" id="PTHR43060">
    <property type="entry name" value="3-HYDROXYISOBUTYRATE DEHYDROGENASE-LIKE 1, MITOCHONDRIAL-RELATED"/>
    <property type="match status" value="1"/>
</dbReference>
<dbReference type="Pfam" id="PF03446">
    <property type="entry name" value="NAD_binding_2"/>
    <property type="match status" value="1"/>
</dbReference>
<dbReference type="InterPro" id="IPR006115">
    <property type="entry name" value="6PGDH_NADP-bd"/>
</dbReference>
<sequence>MTPKMNSVGVIGLGSMGYGVATSCIAAGLETYGSDIRPEVCARLIAEGAADASTSPAAFAGRLDAVILLVVSAAQCEEALFGEDGLAPKLRPGVPVVISATIAPADSRRLGARLAGMGLPMLDAPVSGGSIKAGKGQLTVMAAGAPETFDAVAPLLDAMAEKVYRTGTQIGDGAMVKTVHQLLAGVHIAVAAEAMALAARAGIPLELMYDVVTHSAGNSWMFADRMQHVLDGDYTPRSAVDIFVKDLGLVNATGDSLSFPLPLARKAYELFAKASEQGFGKLDDSAVIMNYVGSELPGTRDN</sequence>
<feature type="domain" description="6-phosphogluconate dehydrogenase NADP-binding" evidence="11">
    <location>
        <begin position="8"/>
        <end position="167"/>
    </location>
</feature>
<dbReference type="InterPro" id="IPR008927">
    <property type="entry name" value="6-PGluconate_DH-like_C_sf"/>
</dbReference>
<dbReference type="Proteomes" id="UP001151088">
    <property type="component" value="Unassembled WGS sequence"/>
</dbReference>
<evidence type="ECO:0000256" key="3">
    <source>
        <dbReference type="ARBA" id="ARBA00023027"/>
    </source>
</evidence>
<reference evidence="13" key="1">
    <citation type="submission" date="2022-08" db="EMBL/GenBank/DDBJ databases">
        <authorList>
            <person name="Li F."/>
        </authorList>
    </citation>
    <scope>NUCLEOTIDE SEQUENCE</scope>
    <source>
        <strain evidence="13">MQZ15Z-1</strain>
    </source>
</reference>
<evidence type="ECO:0000256" key="10">
    <source>
        <dbReference type="PIRSR" id="PIRSR000103-1"/>
    </source>
</evidence>
<comment type="similarity">
    <text evidence="6">Belongs to the HIBADH-related family. L-threonate dehydrogenase subfamily.</text>
</comment>
<dbReference type="GO" id="GO:0051287">
    <property type="term" value="F:NAD binding"/>
    <property type="evidence" value="ECO:0007669"/>
    <property type="project" value="InterPro"/>
</dbReference>
<dbReference type="SUPFAM" id="SSF51735">
    <property type="entry name" value="NAD(P)-binding Rossmann-fold domains"/>
    <property type="match status" value="1"/>
</dbReference>
<dbReference type="PROSITE" id="PS51257">
    <property type="entry name" value="PROKAR_LIPOPROTEIN"/>
    <property type="match status" value="1"/>
</dbReference>
<dbReference type="Gene3D" id="1.10.1040.10">
    <property type="entry name" value="N-(1-d-carboxylethyl)-l-norvaline Dehydrogenase, domain 2"/>
    <property type="match status" value="1"/>
</dbReference>
<evidence type="ECO:0000256" key="6">
    <source>
        <dbReference type="ARBA" id="ARBA00037979"/>
    </source>
</evidence>
<comment type="caution">
    <text evidence="13">The sequence shown here is derived from an EMBL/GenBank/DDBJ whole genome shotgun (WGS) entry which is preliminary data.</text>
</comment>
<gene>
    <name evidence="13" type="ORF">NVS89_06025</name>
</gene>
<dbReference type="Gene3D" id="3.40.50.720">
    <property type="entry name" value="NAD(P)-binding Rossmann-like Domain"/>
    <property type="match status" value="1"/>
</dbReference>
<dbReference type="SUPFAM" id="SSF48179">
    <property type="entry name" value="6-phosphogluconate dehydrogenase C-terminal domain-like"/>
    <property type="match status" value="1"/>
</dbReference>
<evidence type="ECO:0000256" key="9">
    <source>
        <dbReference type="ARBA" id="ARBA00047312"/>
    </source>
</evidence>
<dbReference type="GO" id="GO:0050661">
    <property type="term" value="F:NADP binding"/>
    <property type="evidence" value="ECO:0007669"/>
    <property type="project" value="InterPro"/>
</dbReference>
<dbReference type="GO" id="GO:0016616">
    <property type="term" value="F:oxidoreductase activity, acting on the CH-OH group of donors, NAD or NADP as acceptor"/>
    <property type="evidence" value="ECO:0007669"/>
    <property type="project" value="InterPro"/>
</dbReference>
<keyword evidence="3" id="KW-0520">NAD</keyword>
<organism evidence="13 14">
    <name type="scientific">Ancylobacter mangrovi</name>
    <dbReference type="NCBI Taxonomy" id="2972472"/>
    <lineage>
        <taxon>Bacteria</taxon>
        <taxon>Pseudomonadati</taxon>
        <taxon>Pseudomonadota</taxon>
        <taxon>Alphaproteobacteria</taxon>
        <taxon>Hyphomicrobiales</taxon>
        <taxon>Xanthobacteraceae</taxon>
        <taxon>Ancylobacter</taxon>
    </lineage>
</organism>
<keyword evidence="2" id="KW-0560">Oxidoreductase</keyword>
<keyword evidence="14" id="KW-1185">Reference proteome</keyword>
<evidence type="ECO:0000256" key="2">
    <source>
        <dbReference type="ARBA" id="ARBA00023002"/>
    </source>
</evidence>
<evidence type="ECO:0000313" key="13">
    <source>
        <dbReference type="EMBL" id="MCS0494649.1"/>
    </source>
</evidence>
<keyword evidence="4" id="KW-0119">Carbohydrate metabolism</keyword>
<proteinExistence type="inferred from homology"/>
<evidence type="ECO:0000259" key="11">
    <source>
        <dbReference type="Pfam" id="PF03446"/>
    </source>
</evidence>
<comment type="catalytic activity">
    <reaction evidence="9">
        <text>L-threonate + NAD(+) = 2-dehydro-L-erythronate + NADH + H(+)</text>
        <dbReference type="Rhea" id="RHEA:52548"/>
        <dbReference type="ChEBI" id="CHEBI:15378"/>
        <dbReference type="ChEBI" id="CHEBI:57540"/>
        <dbReference type="ChEBI" id="CHEBI:57561"/>
        <dbReference type="ChEBI" id="CHEBI:57945"/>
        <dbReference type="ChEBI" id="CHEBI:136669"/>
        <dbReference type="EC" id="1.1.1.411"/>
    </reaction>
</comment>
<evidence type="ECO:0000259" key="12">
    <source>
        <dbReference type="Pfam" id="PF14833"/>
    </source>
</evidence>
<evidence type="ECO:0000256" key="4">
    <source>
        <dbReference type="ARBA" id="ARBA00023277"/>
    </source>
</evidence>
<dbReference type="InterPro" id="IPR050006">
    <property type="entry name" value="LtnD"/>
</dbReference>
<dbReference type="AlphaFoldDB" id="A0A9X2T4R7"/>
<keyword evidence="1" id="KW-0521">NADP</keyword>
<protein>
    <recommendedName>
        <fullName evidence="8">L-threonate dehydrogenase</fullName>
        <ecNumber evidence="7">1.1.1.411</ecNumber>
    </recommendedName>
</protein>
<dbReference type="Pfam" id="PF14833">
    <property type="entry name" value="NAD_binding_11"/>
    <property type="match status" value="1"/>
</dbReference>